<evidence type="ECO:0000256" key="5">
    <source>
        <dbReference type="ARBA" id="ARBA00023157"/>
    </source>
</evidence>
<dbReference type="GO" id="GO:0005886">
    <property type="term" value="C:plasma membrane"/>
    <property type="evidence" value="ECO:0007669"/>
    <property type="project" value="UniProtKB-SubCell"/>
</dbReference>
<feature type="transmembrane region" description="Helical" evidence="8">
    <location>
        <begin position="140"/>
        <end position="159"/>
    </location>
</feature>
<sequence>MAPKGAEMVLVVVLTAMFLAGASAQSNCTGLIITLSPCLDYIKEGNSSTPSSGCCSPLATVVQSQPQCLCEVLTIDVNSLGLNINRTLALALPNACNIQTPSISLCNAVSPAGSPADSPPTVTSGGGSNTDPSDGSFVKLPYSLLFFLLFITSYASIFTSF</sequence>
<dbReference type="Proteomes" id="UP000655225">
    <property type="component" value="Unassembled WGS sequence"/>
</dbReference>
<dbReference type="Gene3D" id="1.10.110.10">
    <property type="entry name" value="Plant lipid-transfer and hydrophobic proteins"/>
    <property type="match status" value="1"/>
</dbReference>
<evidence type="ECO:0000256" key="1">
    <source>
        <dbReference type="ARBA" id="ARBA00004609"/>
    </source>
</evidence>
<keyword evidence="8" id="KW-1133">Transmembrane helix</keyword>
<evidence type="ECO:0000256" key="8">
    <source>
        <dbReference type="SAM" id="Phobius"/>
    </source>
</evidence>
<dbReference type="CDD" id="cd00010">
    <property type="entry name" value="AAI_LTSS"/>
    <property type="match status" value="1"/>
</dbReference>
<comment type="similarity">
    <text evidence="2">Belongs to the plant LTP family.</text>
</comment>
<comment type="subcellular location">
    <subcellularLocation>
        <location evidence="1">Cell membrane</location>
        <topology evidence="1">Lipid-anchor</topology>
        <topology evidence="1">GPI-anchor</topology>
    </subcellularLocation>
</comment>
<comment type="caution">
    <text evidence="11">The sequence shown here is derived from an EMBL/GenBank/DDBJ whole genome shotgun (WGS) entry which is preliminary data.</text>
</comment>
<evidence type="ECO:0000259" key="10">
    <source>
        <dbReference type="SMART" id="SM00499"/>
    </source>
</evidence>
<evidence type="ECO:0000256" key="9">
    <source>
        <dbReference type="SAM" id="SignalP"/>
    </source>
</evidence>
<reference evidence="11 12" key="1">
    <citation type="submission" date="2020-04" db="EMBL/GenBank/DDBJ databases">
        <title>Plant Genome Project.</title>
        <authorList>
            <person name="Zhang R.-G."/>
        </authorList>
    </citation>
    <scope>NUCLEOTIDE SEQUENCE [LARGE SCALE GENOMIC DNA]</scope>
    <source>
        <strain evidence="11">YNK0</strain>
        <tissue evidence="11">Leaf</tissue>
    </source>
</reference>
<dbReference type="OrthoDB" id="2186602at2759"/>
<dbReference type="PANTHER" id="PTHR33044">
    <property type="entry name" value="BIFUNCTIONAL INHIBITOR/LIPID-TRANSFER PROTEIN/SEED STORAGE 2S ALBUMIN SUPERFAMILY PROTEIN-RELATED"/>
    <property type="match status" value="1"/>
</dbReference>
<dbReference type="InterPro" id="IPR036312">
    <property type="entry name" value="Bifun_inhib/LTP/seed_sf"/>
</dbReference>
<evidence type="ECO:0000313" key="11">
    <source>
        <dbReference type="EMBL" id="KAF8392382.1"/>
    </source>
</evidence>
<evidence type="ECO:0000256" key="3">
    <source>
        <dbReference type="ARBA" id="ARBA00022622"/>
    </source>
</evidence>
<evidence type="ECO:0000313" key="12">
    <source>
        <dbReference type="Proteomes" id="UP000655225"/>
    </source>
</evidence>
<dbReference type="InterPro" id="IPR043325">
    <property type="entry name" value="LTSS"/>
</dbReference>
<keyword evidence="6" id="KW-0325">Glycoprotein</keyword>
<name>A0A834YQ38_TETSI</name>
<dbReference type="FunFam" id="1.10.110.10:FF:000001">
    <property type="entry name" value="Bifunctional inhibitor/lipid-transfer protein/seed storage 2S albumin superfamily protein"/>
    <property type="match status" value="1"/>
</dbReference>
<organism evidence="11 12">
    <name type="scientific">Tetracentron sinense</name>
    <name type="common">Spur-leaf</name>
    <dbReference type="NCBI Taxonomy" id="13715"/>
    <lineage>
        <taxon>Eukaryota</taxon>
        <taxon>Viridiplantae</taxon>
        <taxon>Streptophyta</taxon>
        <taxon>Embryophyta</taxon>
        <taxon>Tracheophyta</taxon>
        <taxon>Spermatophyta</taxon>
        <taxon>Magnoliopsida</taxon>
        <taxon>Trochodendrales</taxon>
        <taxon>Trochodendraceae</taxon>
        <taxon>Tetracentron</taxon>
    </lineage>
</organism>
<evidence type="ECO:0000256" key="4">
    <source>
        <dbReference type="ARBA" id="ARBA00022729"/>
    </source>
</evidence>
<dbReference type="OMA" id="PTINGCQ"/>
<keyword evidence="4 9" id="KW-0732">Signal</keyword>
<protein>
    <recommendedName>
        <fullName evidence="10">Bifunctional inhibitor/plant lipid transfer protein/seed storage helical domain-containing protein</fullName>
    </recommendedName>
</protein>
<keyword evidence="8" id="KW-0472">Membrane</keyword>
<dbReference type="EMBL" id="JABCRI010000016">
    <property type="protein sequence ID" value="KAF8392382.1"/>
    <property type="molecule type" value="Genomic_DNA"/>
</dbReference>
<keyword evidence="12" id="KW-1185">Reference proteome</keyword>
<dbReference type="SUPFAM" id="SSF47699">
    <property type="entry name" value="Bifunctional inhibitor/lipid-transfer protein/seed storage 2S albumin"/>
    <property type="match status" value="1"/>
</dbReference>
<evidence type="ECO:0000256" key="2">
    <source>
        <dbReference type="ARBA" id="ARBA00009748"/>
    </source>
</evidence>
<dbReference type="PRINTS" id="PR00382">
    <property type="entry name" value="LIPIDTRNSFER"/>
</dbReference>
<dbReference type="GO" id="GO:0006869">
    <property type="term" value="P:lipid transport"/>
    <property type="evidence" value="ECO:0007669"/>
    <property type="project" value="InterPro"/>
</dbReference>
<feature type="domain" description="Bifunctional inhibitor/plant lipid transfer protein/seed storage helical" evidence="10">
    <location>
        <begin position="28"/>
        <end position="106"/>
    </location>
</feature>
<dbReference type="InterPro" id="IPR016140">
    <property type="entry name" value="Bifunc_inhib/LTP/seed_store"/>
</dbReference>
<dbReference type="AlphaFoldDB" id="A0A834YQ38"/>
<accession>A0A834YQ38</accession>
<gene>
    <name evidence="11" type="ORF">HHK36_022724</name>
</gene>
<evidence type="ECO:0000256" key="6">
    <source>
        <dbReference type="ARBA" id="ARBA00023180"/>
    </source>
</evidence>
<dbReference type="Pfam" id="PF14368">
    <property type="entry name" value="LTP_2"/>
    <property type="match status" value="1"/>
</dbReference>
<dbReference type="GO" id="GO:0008289">
    <property type="term" value="F:lipid binding"/>
    <property type="evidence" value="ECO:0007669"/>
    <property type="project" value="InterPro"/>
</dbReference>
<dbReference type="InterPro" id="IPR000528">
    <property type="entry name" value="Plant_nsLTP"/>
</dbReference>
<feature type="chain" id="PRO_5032879001" description="Bifunctional inhibitor/plant lipid transfer protein/seed storage helical domain-containing protein" evidence="9">
    <location>
        <begin position="25"/>
        <end position="161"/>
    </location>
</feature>
<dbReference type="GO" id="GO:0098552">
    <property type="term" value="C:side of membrane"/>
    <property type="evidence" value="ECO:0007669"/>
    <property type="project" value="UniProtKB-KW"/>
</dbReference>
<evidence type="ECO:0000256" key="7">
    <source>
        <dbReference type="ARBA" id="ARBA00023288"/>
    </source>
</evidence>
<keyword evidence="5" id="KW-1015">Disulfide bond</keyword>
<dbReference type="SMART" id="SM00499">
    <property type="entry name" value="AAI"/>
    <property type="match status" value="1"/>
</dbReference>
<keyword evidence="8" id="KW-0812">Transmembrane</keyword>
<keyword evidence="3" id="KW-0336">GPI-anchor</keyword>
<proteinExistence type="inferred from homology"/>
<feature type="signal peptide" evidence="9">
    <location>
        <begin position="1"/>
        <end position="24"/>
    </location>
</feature>
<keyword evidence="7" id="KW-0449">Lipoprotein</keyword>